<evidence type="ECO:0000256" key="6">
    <source>
        <dbReference type="ARBA" id="ARBA00023136"/>
    </source>
</evidence>
<protein>
    <recommendedName>
        <fullName evidence="8">ABC transmembrane type-1 domain-containing protein</fullName>
    </recommendedName>
</protein>
<evidence type="ECO:0000256" key="7">
    <source>
        <dbReference type="SAM" id="Phobius"/>
    </source>
</evidence>
<dbReference type="PANTHER" id="PTHR43163">
    <property type="entry name" value="DIPEPTIDE TRANSPORT SYSTEM PERMEASE PROTEIN DPPB-RELATED"/>
    <property type="match status" value="1"/>
</dbReference>
<evidence type="ECO:0000256" key="3">
    <source>
        <dbReference type="ARBA" id="ARBA00022475"/>
    </source>
</evidence>
<evidence type="ECO:0000256" key="5">
    <source>
        <dbReference type="ARBA" id="ARBA00022989"/>
    </source>
</evidence>
<accession>A0A382ZX39</accession>
<feature type="non-terminal residue" evidence="9">
    <location>
        <position position="151"/>
    </location>
</feature>
<dbReference type="GO" id="GO:0071916">
    <property type="term" value="F:dipeptide transmembrane transporter activity"/>
    <property type="evidence" value="ECO:0007669"/>
    <property type="project" value="TreeGrafter"/>
</dbReference>
<name>A0A382ZX39_9ZZZZ</name>
<gene>
    <name evidence="9" type="ORF">METZ01_LOCUS453060</name>
</gene>
<reference evidence="9" key="1">
    <citation type="submission" date="2018-05" db="EMBL/GenBank/DDBJ databases">
        <authorList>
            <person name="Lanie J.A."/>
            <person name="Ng W.-L."/>
            <person name="Kazmierczak K.M."/>
            <person name="Andrzejewski T.M."/>
            <person name="Davidsen T.M."/>
            <person name="Wayne K.J."/>
            <person name="Tettelin H."/>
            <person name="Glass J.I."/>
            <person name="Rusch D."/>
            <person name="Podicherti R."/>
            <person name="Tsui H.-C.T."/>
            <person name="Winkler M.E."/>
        </authorList>
    </citation>
    <scope>NUCLEOTIDE SEQUENCE</scope>
</reference>
<dbReference type="PANTHER" id="PTHR43163:SF6">
    <property type="entry name" value="DIPEPTIDE TRANSPORT SYSTEM PERMEASE PROTEIN DPPB-RELATED"/>
    <property type="match status" value="1"/>
</dbReference>
<dbReference type="InterPro" id="IPR000515">
    <property type="entry name" value="MetI-like"/>
</dbReference>
<feature type="domain" description="ABC transmembrane type-1" evidence="8">
    <location>
        <begin position="80"/>
        <end position="151"/>
    </location>
</feature>
<evidence type="ECO:0000259" key="8">
    <source>
        <dbReference type="PROSITE" id="PS50928"/>
    </source>
</evidence>
<organism evidence="9">
    <name type="scientific">marine metagenome</name>
    <dbReference type="NCBI Taxonomy" id="408172"/>
    <lineage>
        <taxon>unclassified sequences</taxon>
        <taxon>metagenomes</taxon>
        <taxon>ecological metagenomes</taxon>
    </lineage>
</organism>
<keyword evidence="4 7" id="KW-0812">Transmembrane</keyword>
<dbReference type="AlphaFoldDB" id="A0A382ZX39"/>
<dbReference type="GO" id="GO:0005886">
    <property type="term" value="C:plasma membrane"/>
    <property type="evidence" value="ECO:0007669"/>
    <property type="project" value="UniProtKB-SubCell"/>
</dbReference>
<dbReference type="Gene3D" id="1.10.3720.10">
    <property type="entry name" value="MetI-like"/>
    <property type="match status" value="1"/>
</dbReference>
<keyword evidence="3" id="KW-1003">Cell membrane</keyword>
<dbReference type="InterPro" id="IPR035906">
    <property type="entry name" value="MetI-like_sf"/>
</dbReference>
<feature type="transmembrane region" description="Helical" evidence="7">
    <location>
        <begin position="84"/>
        <end position="107"/>
    </location>
</feature>
<evidence type="ECO:0000256" key="1">
    <source>
        <dbReference type="ARBA" id="ARBA00004651"/>
    </source>
</evidence>
<feature type="transmembrane region" description="Helical" evidence="7">
    <location>
        <begin position="119"/>
        <end position="140"/>
    </location>
</feature>
<evidence type="ECO:0000256" key="2">
    <source>
        <dbReference type="ARBA" id="ARBA00022448"/>
    </source>
</evidence>
<evidence type="ECO:0000313" key="9">
    <source>
        <dbReference type="EMBL" id="SVE00206.1"/>
    </source>
</evidence>
<sequence length="151" mass="16440">MIAVTIIVFALGRITGNPLDVLLPLEAEEEDRIRVEAAWGLDKPVHMQYLIFMKNAFSGNFGESLKWRGETAMNLVIQRLPATAILALVAVGVASVIAIPIGVISAVRRGTLFDFAGKMIALFGQSLPAFWLGIVLMWIFSVELGWLPTSG</sequence>
<dbReference type="PROSITE" id="PS50928">
    <property type="entry name" value="ABC_TM1"/>
    <property type="match status" value="1"/>
</dbReference>
<proteinExistence type="predicted"/>
<dbReference type="EMBL" id="UINC01187468">
    <property type="protein sequence ID" value="SVE00206.1"/>
    <property type="molecule type" value="Genomic_DNA"/>
</dbReference>
<dbReference type="CDD" id="cd06261">
    <property type="entry name" value="TM_PBP2"/>
    <property type="match status" value="1"/>
</dbReference>
<dbReference type="SUPFAM" id="SSF161098">
    <property type="entry name" value="MetI-like"/>
    <property type="match status" value="1"/>
</dbReference>
<keyword evidence="2" id="KW-0813">Transport</keyword>
<keyword evidence="5 7" id="KW-1133">Transmembrane helix</keyword>
<keyword evidence="6 7" id="KW-0472">Membrane</keyword>
<comment type="subcellular location">
    <subcellularLocation>
        <location evidence="1">Cell membrane</location>
        <topology evidence="1">Multi-pass membrane protein</topology>
    </subcellularLocation>
</comment>
<evidence type="ECO:0000256" key="4">
    <source>
        <dbReference type="ARBA" id="ARBA00022692"/>
    </source>
</evidence>